<gene>
    <name evidence="2" type="ORF">Tel_05575</name>
</gene>
<dbReference type="STRING" id="1748243.Tel_05575"/>
<sequence>MSAINQGPHSDFGGVVSNAFGEHYLFSINRNAFQNSDASTVFRSRFGDSLFQDNTFYVIAGTDSGLLYQYIKAHGVPTGSRYLFVELPQVLDLLVELNDPNGELVITTPDEWLQRGAKMDIFDYALQDRLVLERSLGVVHGHCSDYPPFWRKLKHEFDDFIRQQRVGINSRPFTLRQIENLTENQVPAICLRDSFRGKTAVVLAGGPSLDELLPWIRRHRNNLLVIAVSRVSHSLLQAQIQPDICVSVDPYPIMLKVSREMLEFQDGTVLVNEYHLSSNLLSSWGGQKAFMGPRYPWTTPQEVENLAPSIGATVTNTAFALALEMGVSQLVLGGADFCFNQAGYTHASGSEEHSAGPRPMYADTRVETNGGKMADTTNPYLNSARTIDRQAADAFNRNCRVINPSPNSMRLPNVEYVSMDSIHVEPLATPARQILAAKLSPSDKTARGKLYQETLSEVDRVLDELRAIKGLSRKALDYNRKLFDKTGPGAGFHNNAKLDSIERQFDSKYASTVKFVKKFGIRRLIPILRHKEEHEADLQENSRLYFQAFVDTTNELIDILQQARSRILSRIEEDKPQPDIERLLEQWCRDEQAGRAIQWAQGHADHIAQLPEAQRQMLKAFEATFEDSIEKLSKDNIKRIEDEGITLDGLNSRAREYFLCHDIEGLNSLMAGLKEHRDQAQAKHYIPLVQGYLAELADDAKTAIETYETIAEGNTRVDGLMRLFELHTRAQNMESALAVLKELSVISPIYTPMYADMLQGTGDVQQAVEIYTDYLLENPDDLNSVMKLGQIYHQHGATDGVVWAMNYILAKDPSNHAAMAMLKSLDQSQVNGK</sequence>
<feature type="domain" description="6-hydroxymethylpterin diphosphokinase MptE-like" evidence="1">
    <location>
        <begin position="176"/>
        <end position="341"/>
    </location>
</feature>
<dbReference type="Pfam" id="PF01973">
    <property type="entry name" value="MptE-like"/>
    <property type="match status" value="1"/>
</dbReference>
<organism evidence="2 3">
    <name type="scientific">Candidatus Tenderia electrophaga</name>
    <dbReference type="NCBI Taxonomy" id="1748243"/>
    <lineage>
        <taxon>Bacteria</taxon>
        <taxon>Pseudomonadati</taxon>
        <taxon>Pseudomonadota</taxon>
        <taxon>Gammaproteobacteria</taxon>
        <taxon>Candidatus Tenderiales</taxon>
        <taxon>Candidatus Tenderiaceae</taxon>
        <taxon>Candidatus Tenderia</taxon>
    </lineage>
</organism>
<name>A0A0S2TC35_9GAMM</name>
<dbReference type="SUPFAM" id="SSF48452">
    <property type="entry name" value="TPR-like"/>
    <property type="match status" value="1"/>
</dbReference>
<proteinExistence type="predicted"/>
<dbReference type="AlphaFoldDB" id="A0A0S2TC35"/>
<dbReference type="InterPro" id="IPR002826">
    <property type="entry name" value="MptE-like"/>
</dbReference>
<reference evidence="2" key="1">
    <citation type="submission" date="2015-10" db="EMBL/GenBank/DDBJ databases">
        <title>Description of Candidatus Tenderia electrophaga gen. nov, sp. nov., an Uncultivated Electroautotroph from a Biocathode Enrichment.</title>
        <authorList>
            <person name="Eddie B.J."/>
            <person name="Malanoski A.P."/>
            <person name="Wang Z."/>
            <person name="Hall R.J."/>
            <person name="Oh S.D."/>
            <person name="Heiner C."/>
            <person name="Lin B."/>
            <person name="Strycharz-Glaven S.M."/>
        </authorList>
    </citation>
    <scope>NUCLEOTIDE SEQUENCE [LARGE SCALE GENOMIC DNA]</scope>
    <source>
        <strain evidence="2">NRL1</strain>
    </source>
</reference>
<evidence type="ECO:0000313" key="3">
    <source>
        <dbReference type="Proteomes" id="UP000055136"/>
    </source>
</evidence>
<dbReference type="KEGG" id="tee:Tel_05575"/>
<dbReference type="Proteomes" id="UP000055136">
    <property type="component" value="Chromosome"/>
</dbReference>
<evidence type="ECO:0000259" key="1">
    <source>
        <dbReference type="Pfam" id="PF01973"/>
    </source>
</evidence>
<dbReference type="EMBL" id="CP013099">
    <property type="protein sequence ID" value="ALP52659.1"/>
    <property type="molecule type" value="Genomic_DNA"/>
</dbReference>
<keyword evidence="3" id="KW-1185">Reference proteome</keyword>
<accession>A0A0S2TC35</accession>
<protein>
    <recommendedName>
        <fullName evidence="1">6-hydroxymethylpterin diphosphokinase MptE-like domain-containing protein</fullName>
    </recommendedName>
</protein>
<dbReference type="Gene3D" id="1.25.40.10">
    <property type="entry name" value="Tetratricopeptide repeat domain"/>
    <property type="match status" value="1"/>
</dbReference>
<dbReference type="PANTHER" id="PTHR41786">
    <property type="entry name" value="MOTILITY ACCESSORY FACTOR MAF"/>
    <property type="match status" value="1"/>
</dbReference>
<dbReference type="PANTHER" id="PTHR41786:SF1">
    <property type="entry name" value="6-HYDROXYMETHYLPTERIN DIPHOSPHOKINASE MPTE-LIKE DOMAIN-CONTAINING PROTEIN"/>
    <property type="match status" value="1"/>
</dbReference>
<dbReference type="InterPro" id="IPR011990">
    <property type="entry name" value="TPR-like_helical_dom_sf"/>
</dbReference>
<evidence type="ECO:0000313" key="2">
    <source>
        <dbReference type="EMBL" id="ALP52659.1"/>
    </source>
</evidence>